<dbReference type="Proteomes" id="UP000091956">
    <property type="component" value="Unassembled WGS sequence"/>
</dbReference>
<gene>
    <name evidence="3" type="ORF">VE01_10101</name>
</gene>
<accession>A0A1B8G8H7</accession>
<dbReference type="AlphaFoldDB" id="A0A1B8G8H7"/>
<name>A0A1B8G8H7_9PEZI</name>
<dbReference type="GeneID" id="28843487"/>
<dbReference type="EMBL" id="KV460273">
    <property type="protein sequence ID" value="OBT92136.1"/>
    <property type="molecule type" value="Genomic_DNA"/>
</dbReference>
<protein>
    <submittedName>
        <fullName evidence="3">Uncharacterized protein</fullName>
    </submittedName>
</protein>
<sequence>MAHYLSSMTPEEEILGELRARLYDLGEARAYAPRSSTLELYQLSLYGGTGLRITDIIVELLRNQLHATKESSRLREHWTACRDNLLKTLRTPWGTCAANTGSRKCLGGSSGCEMCRYSILSIASQLNTLTLGFAGTTFAPEGTYREVQGQENESSPPDDNRPSKSDLEAVQKELSSTKSKLLEAEENSRCLEKVQELTQEELKTLKTELEEAKKELETQKIELDNAKKGLQTLKIELENAKKKASDLRGSREQFRTAYHNMANRTNECIRVLTSDKGNSKTKKDTILTATMRKDILTVSLELYDALNKDVTSRLQALPKQHSSDEDTNRRTALEQEALGHQHGRVKTLMKMDKHKEAEEIAKRVLYDRRKHLGKDSEKTQDIFKDYCVILEKGIGEKLNAVEWEYLQVWFDDSLMDDKFRDGAGISLALLSQRRDQIDESALWYRKVATRRLARDDVNGAANAALEMVAAQKSFHLSSESVETLRKIWGKAADINLTDDVLSCGQELGQFFVSVGNYKEAKEVLLVVWKALEKRSGNEYINRCIKTALTLVSTIGHLPNDDGGDLDELYKSIAKLAEEKGNKKISLQHQYQLGLAQLSRMETGDSEKTLKAAWEEAKAAAELGVNNVLTIQIGWSYGRAILSQPGRDADAMDVFRLLCKTALLPIGHKKDDSRPLALTVANLTIGRSYAELLIADAEACKNEEKQMATYKSAKETLRMVWNEASPRVNKILGDRNLDALTDLLWIGDSYGECLTYLRDPSKAITVLTEVFNLRSKWTTNTSDIETTSELLKEALVAQSKLKYAESAKKATDKKVVDDAAKAGQKSGGDVPHLSPSGPNRERAKSPAPPAQPAHPRPKPPKARKQSRRVGLFRYFAGIQG</sequence>
<evidence type="ECO:0000256" key="2">
    <source>
        <dbReference type="SAM" id="MobiDB-lite"/>
    </source>
</evidence>
<reference evidence="3 4" key="1">
    <citation type="submission" date="2016-03" db="EMBL/GenBank/DDBJ databases">
        <title>Comparative genomics of Pseudogymnoascus destructans, the fungus causing white-nose syndrome of bats.</title>
        <authorList>
            <person name="Palmer J.M."/>
            <person name="Drees K.P."/>
            <person name="Foster J.T."/>
            <person name="Lindner D.L."/>
        </authorList>
    </citation>
    <scope>NUCLEOTIDE SEQUENCE [LARGE SCALE GENOMIC DNA]</scope>
    <source>
        <strain evidence="3 4">UAMH 10579</strain>
    </source>
</reference>
<dbReference type="RefSeq" id="XP_018125869.1">
    <property type="nucleotide sequence ID" value="XM_018279508.2"/>
</dbReference>
<feature type="coiled-coil region" evidence="1">
    <location>
        <begin position="167"/>
        <end position="257"/>
    </location>
</feature>
<reference evidence="4" key="2">
    <citation type="journal article" date="2018" name="Nat. Commun.">
        <title>Extreme sensitivity to ultraviolet light in the fungal pathogen causing white-nose syndrome of bats.</title>
        <authorList>
            <person name="Palmer J.M."/>
            <person name="Drees K.P."/>
            <person name="Foster J.T."/>
            <person name="Lindner D.L."/>
        </authorList>
    </citation>
    <scope>NUCLEOTIDE SEQUENCE [LARGE SCALE GENOMIC DNA]</scope>
    <source>
        <strain evidence="4">UAMH 10579</strain>
    </source>
</reference>
<dbReference type="OrthoDB" id="3438973at2759"/>
<feature type="region of interest" description="Disordered" evidence="2">
    <location>
        <begin position="146"/>
        <end position="167"/>
    </location>
</feature>
<evidence type="ECO:0000313" key="3">
    <source>
        <dbReference type="EMBL" id="OBT92136.1"/>
    </source>
</evidence>
<feature type="compositionally biased region" description="Basic and acidic residues" evidence="2">
    <location>
        <begin position="158"/>
        <end position="167"/>
    </location>
</feature>
<proteinExistence type="predicted"/>
<evidence type="ECO:0000256" key="1">
    <source>
        <dbReference type="SAM" id="Coils"/>
    </source>
</evidence>
<feature type="region of interest" description="Disordered" evidence="2">
    <location>
        <begin position="811"/>
        <end position="868"/>
    </location>
</feature>
<keyword evidence="1" id="KW-0175">Coiled coil</keyword>
<organism evidence="3 4">
    <name type="scientific">Pseudogymnoascus verrucosus</name>
    <dbReference type="NCBI Taxonomy" id="342668"/>
    <lineage>
        <taxon>Eukaryota</taxon>
        <taxon>Fungi</taxon>
        <taxon>Dikarya</taxon>
        <taxon>Ascomycota</taxon>
        <taxon>Pezizomycotina</taxon>
        <taxon>Leotiomycetes</taxon>
        <taxon>Thelebolales</taxon>
        <taxon>Thelebolaceae</taxon>
        <taxon>Pseudogymnoascus</taxon>
    </lineage>
</organism>
<evidence type="ECO:0000313" key="4">
    <source>
        <dbReference type="Proteomes" id="UP000091956"/>
    </source>
</evidence>
<feature type="compositionally biased region" description="Basic residues" evidence="2">
    <location>
        <begin position="854"/>
        <end position="866"/>
    </location>
</feature>
<keyword evidence="4" id="KW-1185">Reference proteome</keyword>